<keyword evidence="3" id="KW-0813">Transport</keyword>
<name>F6B3B8_DESCC</name>
<evidence type="ECO:0000256" key="6">
    <source>
        <dbReference type="ARBA" id="ARBA00022692"/>
    </source>
</evidence>
<evidence type="ECO:0000256" key="11">
    <source>
        <dbReference type="ARBA" id="ARBA00023136"/>
    </source>
</evidence>
<gene>
    <name evidence="13" type="ordered locus">Desca_2314</name>
</gene>
<dbReference type="InterPro" id="IPR036280">
    <property type="entry name" value="Multihaem_cyt_sf"/>
</dbReference>
<dbReference type="GO" id="GO:0009061">
    <property type="term" value="P:anaerobic respiration"/>
    <property type="evidence" value="ECO:0007669"/>
    <property type="project" value="TreeGrafter"/>
</dbReference>
<dbReference type="SUPFAM" id="SSF48695">
    <property type="entry name" value="Multiheme cytochromes"/>
    <property type="match status" value="1"/>
</dbReference>
<dbReference type="PANTHER" id="PTHR30333:SF1">
    <property type="entry name" value="CYTOCHROME C-TYPE PROTEIN NAPC"/>
    <property type="match status" value="1"/>
</dbReference>
<evidence type="ECO:0000256" key="8">
    <source>
        <dbReference type="ARBA" id="ARBA00022982"/>
    </source>
</evidence>
<reference evidence="13 14" key="1">
    <citation type="submission" date="2011-05" db="EMBL/GenBank/DDBJ databases">
        <title>Complete sequence of Desulfotomaculum carboxydivorans CO-1-SRB.</title>
        <authorList>
            <consortium name="US DOE Joint Genome Institute"/>
            <person name="Lucas S."/>
            <person name="Han J."/>
            <person name="Lapidus A."/>
            <person name="Cheng J.-F."/>
            <person name="Goodwin L."/>
            <person name="Pitluck S."/>
            <person name="Peters L."/>
            <person name="Mikhailova N."/>
            <person name="Lu M."/>
            <person name="Han C."/>
            <person name="Tapia R."/>
            <person name="Land M."/>
            <person name="Hauser L."/>
            <person name="Kyrpides N."/>
            <person name="Ivanova N."/>
            <person name="Pagani I."/>
            <person name="Stams A."/>
            <person name="Plugge C."/>
            <person name="Muyzer G."/>
            <person name="Kuever J."/>
            <person name="Parshina S."/>
            <person name="Ivanova A."/>
            <person name="Nazina T."/>
            <person name="Woyke T."/>
        </authorList>
    </citation>
    <scope>NUCLEOTIDE SEQUENCE [LARGE SCALE GENOMIC DNA]</scope>
    <source>
        <strain evidence="14">DSM 14880 / VKM B-2319 / CO-1-SRB</strain>
    </source>
</reference>
<dbReference type="eggNOG" id="COG3005">
    <property type="taxonomic scope" value="Bacteria"/>
</dbReference>
<evidence type="ECO:0000256" key="1">
    <source>
        <dbReference type="ARBA" id="ARBA00004236"/>
    </source>
</evidence>
<organism evidence="13 14">
    <name type="scientific">Desulfotomaculum nigrificans (strain DSM 14880 / VKM B-2319 / CO-1-SRB)</name>
    <name type="common">Desulfotomaculum carboxydivorans</name>
    <dbReference type="NCBI Taxonomy" id="868595"/>
    <lineage>
        <taxon>Bacteria</taxon>
        <taxon>Bacillati</taxon>
        <taxon>Bacillota</taxon>
        <taxon>Clostridia</taxon>
        <taxon>Eubacteriales</taxon>
        <taxon>Desulfotomaculaceae</taxon>
        <taxon>Desulfotomaculum</taxon>
    </lineage>
</organism>
<evidence type="ECO:0000256" key="10">
    <source>
        <dbReference type="ARBA" id="ARBA00023004"/>
    </source>
</evidence>
<protein>
    <submittedName>
        <fullName evidence="13">NapC/NirT cytochrome c domain protein</fullName>
    </submittedName>
</protein>
<evidence type="ECO:0000313" key="13">
    <source>
        <dbReference type="EMBL" id="AEF95149.1"/>
    </source>
</evidence>
<dbReference type="GO" id="GO:0046872">
    <property type="term" value="F:metal ion binding"/>
    <property type="evidence" value="ECO:0007669"/>
    <property type="project" value="UniProtKB-KW"/>
</dbReference>
<dbReference type="Pfam" id="PF03264">
    <property type="entry name" value="Cytochrom_NNT"/>
    <property type="match status" value="1"/>
</dbReference>
<keyword evidence="8" id="KW-0249">Electron transport</keyword>
<evidence type="ECO:0000256" key="7">
    <source>
        <dbReference type="ARBA" id="ARBA00022723"/>
    </source>
</evidence>
<evidence type="ECO:0000313" key="14">
    <source>
        <dbReference type="Proteomes" id="UP000009226"/>
    </source>
</evidence>
<keyword evidence="7" id="KW-0479">Metal-binding</keyword>
<keyword evidence="5" id="KW-0349">Heme</keyword>
<evidence type="ECO:0000256" key="3">
    <source>
        <dbReference type="ARBA" id="ARBA00022448"/>
    </source>
</evidence>
<dbReference type="InterPro" id="IPR005126">
    <property type="entry name" value="NapC/NirT_cyt_c_N"/>
</dbReference>
<dbReference type="Gene3D" id="1.10.3820.10">
    <property type="entry name" value="Di-heme elbow motif domain"/>
    <property type="match status" value="1"/>
</dbReference>
<keyword evidence="4" id="KW-1003">Cell membrane</keyword>
<dbReference type="KEGG" id="dca:Desca_2314"/>
<keyword evidence="11" id="KW-0472">Membrane</keyword>
<feature type="domain" description="NapC/NirT cytochrome c N-terminal" evidence="12">
    <location>
        <begin position="7"/>
        <end position="143"/>
    </location>
</feature>
<dbReference type="Proteomes" id="UP000009226">
    <property type="component" value="Chromosome"/>
</dbReference>
<dbReference type="GO" id="GO:0005886">
    <property type="term" value="C:plasma membrane"/>
    <property type="evidence" value="ECO:0007669"/>
    <property type="project" value="UniProtKB-SubCell"/>
</dbReference>
<accession>F6B3B8</accession>
<comment type="similarity">
    <text evidence="2">Belongs to the NapC/NirT/NrfH family.</text>
</comment>
<dbReference type="PANTHER" id="PTHR30333">
    <property type="entry name" value="CYTOCHROME C-TYPE PROTEIN"/>
    <property type="match status" value="1"/>
</dbReference>
<keyword evidence="6" id="KW-0812">Transmembrane</keyword>
<keyword evidence="10" id="KW-0408">Iron</keyword>
<dbReference type="HOGENOM" id="CLU_096753_0_1_9"/>
<dbReference type="STRING" id="868595.Desca_2314"/>
<proteinExistence type="inferred from homology"/>
<keyword evidence="9" id="KW-1133">Transmembrane helix</keyword>
<evidence type="ECO:0000256" key="5">
    <source>
        <dbReference type="ARBA" id="ARBA00022617"/>
    </source>
</evidence>
<keyword evidence="14" id="KW-1185">Reference proteome</keyword>
<dbReference type="EMBL" id="CP002736">
    <property type="protein sequence ID" value="AEF95149.1"/>
    <property type="molecule type" value="Genomic_DNA"/>
</dbReference>
<evidence type="ECO:0000259" key="12">
    <source>
        <dbReference type="Pfam" id="PF03264"/>
    </source>
</evidence>
<evidence type="ECO:0000256" key="2">
    <source>
        <dbReference type="ARBA" id="ARBA00007395"/>
    </source>
</evidence>
<dbReference type="InterPro" id="IPR038266">
    <property type="entry name" value="NapC/NirT_cytc_sf"/>
</dbReference>
<dbReference type="GO" id="GO:0009055">
    <property type="term" value="F:electron transfer activity"/>
    <property type="evidence" value="ECO:0007669"/>
    <property type="project" value="TreeGrafter"/>
</dbReference>
<evidence type="ECO:0000256" key="9">
    <source>
        <dbReference type="ARBA" id="ARBA00022989"/>
    </source>
</evidence>
<sequence precursor="true">MKRSTLIALLVIAVAGLGGILSTKIPFISKQLDGPKFCGSCHLMKPWVDTYLASDHKKYSTCGDCHIPHEVITGAFYKAYTGSRDTFDMIFNRIPDVIRISDHGSKVVNDNCLRCHTKIMETVGFPKNDRGQNCYGCHQNLPHSKYWTIEQEGAK</sequence>
<dbReference type="AlphaFoldDB" id="F6B3B8"/>
<dbReference type="RefSeq" id="WP_013810679.1">
    <property type="nucleotide sequence ID" value="NC_015565.1"/>
</dbReference>
<evidence type="ECO:0000256" key="4">
    <source>
        <dbReference type="ARBA" id="ARBA00022475"/>
    </source>
</evidence>
<dbReference type="InterPro" id="IPR051174">
    <property type="entry name" value="Cytochrome_c-type_ET"/>
</dbReference>
<comment type="subcellular location">
    <subcellularLocation>
        <location evidence="1">Cell membrane</location>
    </subcellularLocation>
</comment>